<dbReference type="InterPro" id="IPR013486">
    <property type="entry name" value="SpoIID/LytB"/>
</dbReference>
<dbReference type="InterPro" id="IPR014225">
    <property type="entry name" value="Spore_II_D_firmicutes"/>
</dbReference>
<protein>
    <submittedName>
        <fullName evidence="2">Stage II sporulation protein D</fullName>
    </submittedName>
</protein>
<accession>A0A4D7ALJ6</accession>
<name>A0A4D7ALJ6_9FIRM</name>
<feature type="domain" description="Sporulation stage II protein D amidase enhancer LytB N-terminal" evidence="1">
    <location>
        <begin position="69"/>
        <end position="168"/>
    </location>
</feature>
<gene>
    <name evidence="2" type="primary">spoIID</name>
    <name evidence="2" type="ORF">EIO64_12620</name>
</gene>
<dbReference type="KEGG" id="obj:EIO64_12620"/>
<dbReference type="AlphaFoldDB" id="A0A4D7ALJ6"/>
<dbReference type="NCBIfam" id="TIGR02669">
    <property type="entry name" value="SpoIID_LytB"/>
    <property type="match status" value="1"/>
</dbReference>
<organism evidence="2 3">
    <name type="scientific">Dysosmobacter welbionis</name>
    <dbReference type="NCBI Taxonomy" id="2093857"/>
    <lineage>
        <taxon>Bacteria</taxon>
        <taxon>Bacillati</taxon>
        <taxon>Bacillota</taxon>
        <taxon>Clostridia</taxon>
        <taxon>Eubacteriales</taxon>
        <taxon>Oscillospiraceae</taxon>
        <taxon>Dysosmobacter</taxon>
    </lineage>
</organism>
<sequence length="342" mass="36911">MRRHSDLHQSAAISAVLLVLLFALPLAVVVPFQTELFSDDPIAVESEREPFQPGDLDGEMVLKVLAGDAVEEMTLGEYLVGVVRAEMPASFEPEALKAQAVAARTYTLYKMQTGGNHGNTADICTDSTCCQAYISEENARNNWGENADAYEEKIETAVRETDGETILYGGVPILAVFHSCSAGQTRSSGQVWVSDLPYLQAVSSPEPADSIPNYYSRVEFTAEEFREKVLTSYPEADLSGDISGWLQNAVTDTAGSVESVDVGGVSMKGSTLRSILGLRSACFEWEAADGKLVFFVTGYGHGVGMSQYGANQMAKEGADYRTILTHYYTGVTVEPYTTAAIG</sequence>
<dbReference type="RefSeq" id="WP_136891462.1">
    <property type="nucleotide sequence ID" value="NZ_CP034413.3"/>
</dbReference>
<dbReference type="Pfam" id="PF08486">
    <property type="entry name" value="SpoIID"/>
    <property type="match status" value="1"/>
</dbReference>
<reference evidence="3" key="1">
    <citation type="submission" date="2018-12" db="EMBL/GenBank/DDBJ databases">
        <title>Dusodibacter welbiota gen. nov., sp. nov., isolated from human faeces and emended description of the Oscillibacter genus.</title>
        <authorList>
            <person name="Le Roy T."/>
            <person name="Van der Smissen P."/>
            <person name="Delzenne N."/>
            <person name="Muccioli G."/>
            <person name="Collet J.F."/>
            <person name="Cani P.D."/>
        </authorList>
    </citation>
    <scope>NUCLEOTIDE SEQUENCE [LARGE SCALE GENOMIC DNA]</scope>
    <source>
        <strain evidence="3">J115</strain>
    </source>
</reference>
<keyword evidence="3" id="KW-1185">Reference proteome</keyword>
<proteinExistence type="predicted"/>
<dbReference type="PANTHER" id="PTHR30032:SF4">
    <property type="entry name" value="AMIDASE ENHANCER"/>
    <property type="match status" value="1"/>
</dbReference>
<dbReference type="EMBL" id="CP034413">
    <property type="protein sequence ID" value="QCI59959.1"/>
    <property type="molecule type" value="Genomic_DNA"/>
</dbReference>
<evidence type="ECO:0000259" key="1">
    <source>
        <dbReference type="Pfam" id="PF08486"/>
    </source>
</evidence>
<dbReference type="GO" id="GO:0030435">
    <property type="term" value="P:sporulation resulting in formation of a cellular spore"/>
    <property type="evidence" value="ECO:0007669"/>
    <property type="project" value="InterPro"/>
</dbReference>
<dbReference type="GO" id="GO:0030288">
    <property type="term" value="C:outer membrane-bounded periplasmic space"/>
    <property type="evidence" value="ECO:0007669"/>
    <property type="project" value="TreeGrafter"/>
</dbReference>
<dbReference type="NCBIfam" id="TIGR02870">
    <property type="entry name" value="spore_II_D"/>
    <property type="match status" value="1"/>
</dbReference>
<evidence type="ECO:0000313" key="2">
    <source>
        <dbReference type="EMBL" id="QCI59959.1"/>
    </source>
</evidence>
<dbReference type="InterPro" id="IPR013693">
    <property type="entry name" value="SpoIID/LytB_N"/>
</dbReference>
<dbReference type="InterPro" id="IPR051922">
    <property type="entry name" value="Bact_Sporulation_Assoc"/>
</dbReference>
<evidence type="ECO:0000313" key="3">
    <source>
        <dbReference type="Proteomes" id="UP000298642"/>
    </source>
</evidence>
<dbReference type="PANTHER" id="PTHR30032">
    <property type="entry name" value="N-ACETYLMURAMOYL-L-ALANINE AMIDASE-RELATED"/>
    <property type="match status" value="1"/>
</dbReference>
<dbReference type="Proteomes" id="UP000298642">
    <property type="component" value="Chromosome"/>
</dbReference>